<protein>
    <submittedName>
        <fullName evidence="1">Uncharacterized protein</fullName>
    </submittedName>
</protein>
<keyword evidence="2" id="KW-1185">Reference proteome</keyword>
<gene>
    <name evidence="1" type="ORF">CPT_Ptah_005</name>
</gene>
<dbReference type="EMBL" id="MZ326854">
    <property type="protein sequence ID" value="QYW01720.1"/>
    <property type="molecule type" value="Genomic_DNA"/>
</dbReference>
<reference evidence="1 2" key="1">
    <citation type="submission" date="2021-06" db="EMBL/GenBank/DDBJ databases">
        <title>Complete genome sequence of Stenotrophomonas maltophilia phage Ptah.</title>
        <authorList>
            <person name="Berg A."/>
            <person name="Tate N."/>
            <person name="Clark J."/>
            <person name="Le T."/>
            <person name="Liu M."/>
            <person name="Burrowes B."/>
        </authorList>
    </citation>
    <scope>NUCLEOTIDE SEQUENCE [LARGE SCALE GENOMIC DNA]</scope>
</reference>
<evidence type="ECO:0000313" key="2">
    <source>
        <dbReference type="Proteomes" id="UP000827959"/>
    </source>
</evidence>
<evidence type="ECO:0000313" key="1">
    <source>
        <dbReference type="EMBL" id="QYW01720.1"/>
    </source>
</evidence>
<accession>A0AAE8BHN8</accession>
<dbReference type="Proteomes" id="UP000827959">
    <property type="component" value="Segment"/>
</dbReference>
<organism evidence="1 2">
    <name type="scientific">Stenotrophomonas phage Ptah</name>
    <dbReference type="NCBI Taxonomy" id="2859657"/>
    <lineage>
        <taxon>Viruses</taxon>
        <taxon>Duplodnaviria</taxon>
        <taxon>Heunggongvirae</taxon>
        <taxon>Uroviricota</taxon>
        <taxon>Caudoviricetes</taxon>
        <taxon>Autographivirales</taxon>
        <taxon>Autonotataviridae</taxon>
        <taxon>Gujervirinae</taxon>
        <taxon>Ponderosavirus</taxon>
        <taxon>Ponderosavirus ptah</taxon>
    </lineage>
</organism>
<name>A0AAE8BHN8_9CAUD</name>
<proteinExistence type="predicted"/>
<sequence length="44" mass="4924">MNETITFDTTEAALLLEALRFCLEVDGLSEEEQAIFDKLDALFG</sequence>